<accession>A0ABS5HY10</accession>
<dbReference type="RefSeq" id="WP_212593168.1">
    <property type="nucleotide sequence ID" value="NZ_JAAIKR010000001.1"/>
</dbReference>
<dbReference type="InterPro" id="IPR016087">
    <property type="entry name" value="Chalcone_isomerase"/>
</dbReference>
<keyword evidence="1" id="KW-0732">Signal</keyword>
<dbReference type="EMBL" id="JAAIKR010000001">
    <property type="protein sequence ID" value="MBR9726586.1"/>
    <property type="molecule type" value="Genomic_DNA"/>
</dbReference>
<proteinExistence type="predicted"/>
<evidence type="ECO:0000259" key="2">
    <source>
        <dbReference type="Pfam" id="PF16036"/>
    </source>
</evidence>
<name>A0ABS5HY10_9GAMM</name>
<evidence type="ECO:0000256" key="1">
    <source>
        <dbReference type="SAM" id="SignalP"/>
    </source>
</evidence>
<evidence type="ECO:0000313" key="4">
    <source>
        <dbReference type="Proteomes" id="UP000811844"/>
    </source>
</evidence>
<evidence type="ECO:0000313" key="3">
    <source>
        <dbReference type="EMBL" id="MBR9726586.1"/>
    </source>
</evidence>
<comment type="caution">
    <text evidence="3">The sequence shown here is derived from an EMBL/GenBank/DDBJ whole genome shotgun (WGS) entry which is preliminary data.</text>
</comment>
<reference evidence="3 4" key="1">
    <citation type="submission" date="2020-02" db="EMBL/GenBank/DDBJ databases">
        <title>Shewanella WXL01 sp. nov., a marine bacterium isolated from green algae in Luhuitou Fringing Reef (Northern South China Sea).</title>
        <authorList>
            <person name="Wang X."/>
        </authorList>
    </citation>
    <scope>NUCLEOTIDE SEQUENCE [LARGE SCALE GENOMIC DNA]</scope>
    <source>
        <strain evidence="3 4">MCCC 1A01895</strain>
    </source>
</reference>
<dbReference type="Proteomes" id="UP000811844">
    <property type="component" value="Unassembled WGS sequence"/>
</dbReference>
<feature type="signal peptide" evidence="1">
    <location>
        <begin position="1"/>
        <end position="38"/>
    </location>
</feature>
<sequence length="262" mass="29254">MNMPLVFNGLPFIDTNVVIKKSLLVTFGCMAMMSHVHAAQSALQSRLTMTTQAAPNTDDHQIDAALVKANSVNIKNVNSTTYTSGINNHSSSANNSFNSSVSSHLSSNITSNAASRKPDTSWREVGTGEMAFMWIDIYRATLLTATGQYLNQQLPVALEIEYYRDIDADDLVSATIDQWQHLGLSQQHIDTYSTRLNEAWPDVKEGDRISFKVDAQGYGVFWYNDHVFYQARDVDFSQAFLSIWLSEQTSEPELRAQLIGLN</sequence>
<dbReference type="Pfam" id="PF16036">
    <property type="entry name" value="Chalcone_3"/>
    <property type="match status" value="1"/>
</dbReference>
<feature type="domain" description="Chalcone isomerase" evidence="2">
    <location>
        <begin position="131"/>
        <end position="260"/>
    </location>
</feature>
<organism evidence="3 4">
    <name type="scientific">Shewanella intestini</name>
    <dbReference type="NCBI Taxonomy" id="2017544"/>
    <lineage>
        <taxon>Bacteria</taxon>
        <taxon>Pseudomonadati</taxon>
        <taxon>Pseudomonadota</taxon>
        <taxon>Gammaproteobacteria</taxon>
        <taxon>Alteromonadales</taxon>
        <taxon>Shewanellaceae</taxon>
        <taxon>Shewanella</taxon>
    </lineage>
</organism>
<gene>
    <name evidence="3" type="ORF">G3R48_01100</name>
</gene>
<feature type="chain" id="PRO_5046307567" description="Chalcone isomerase domain-containing protein" evidence="1">
    <location>
        <begin position="39"/>
        <end position="262"/>
    </location>
</feature>
<protein>
    <recommendedName>
        <fullName evidence="2">Chalcone isomerase domain-containing protein</fullName>
    </recommendedName>
</protein>
<keyword evidence="4" id="KW-1185">Reference proteome</keyword>